<feature type="compositionally biased region" description="Polar residues" evidence="2">
    <location>
        <begin position="19"/>
        <end position="56"/>
    </location>
</feature>
<reference evidence="3 4" key="1">
    <citation type="submission" date="2014-06" db="EMBL/GenBank/DDBJ databases">
        <authorList>
            <person name="Swart Estienne"/>
        </authorList>
    </citation>
    <scope>NUCLEOTIDE SEQUENCE [LARGE SCALE GENOMIC DNA]</scope>
    <source>
        <strain evidence="3 4">130c</strain>
    </source>
</reference>
<evidence type="ECO:0000313" key="3">
    <source>
        <dbReference type="EMBL" id="CDW76194.1"/>
    </source>
</evidence>
<feature type="compositionally biased region" description="Polar residues" evidence="2">
    <location>
        <begin position="139"/>
        <end position="160"/>
    </location>
</feature>
<dbReference type="EMBL" id="CCKQ01005039">
    <property type="protein sequence ID" value="CDW76194.1"/>
    <property type="molecule type" value="Genomic_DNA"/>
</dbReference>
<proteinExistence type="predicted"/>
<evidence type="ECO:0000313" key="4">
    <source>
        <dbReference type="Proteomes" id="UP000039865"/>
    </source>
</evidence>
<keyword evidence="4" id="KW-1185">Reference proteome</keyword>
<organism evidence="3 4">
    <name type="scientific">Stylonychia lemnae</name>
    <name type="common">Ciliate</name>
    <dbReference type="NCBI Taxonomy" id="5949"/>
    <lineage>
        <taxon>Eukaryota</taxon>
        <taxon>Sar</taxon>
        <taxon>Alveolata</taxon>
        <taxon>Ciliophora</taxon>
        <taxon>Intramacronucleata</taxon>
        <taxon>Spirotrichea</taxon>
        <taxon>Stichotrichia</taxon>
        <taxon>Sporadotrichida</taxon>
        <taxon>Oxytrichidae</taxon>
        <taxon>Stylonychinae</taxon>
        <taxon>Stylonychia</taxon>
    </lineage>
</organism>
<feature type="compositionally biased region" description="Polar residues" evidence="2">
    <location>
        <begin position="602"/>
        <end position="615"/>
    </location>
</feature>
<sequence length="674" mass="78467">MRDLARNVYYRQNMDHSHSPFQSRQSNPLNSSMISQSGGNPTSTKNQPFQQSQSPVSRKLLKDPNFHTFDFKNQQTSPLKKDKLSTLLQKKKSQQNDSPGQQINSKQLGQTQFNKYKRRNVSNNNNNKSNHSSVGRQEGQIQTSSNFTTQHDTNSSIQQKPQHKFENVRETSKGKVKSKKKFLNAYKSKENKMNPLDVQASKLNTNSSNADYTSSQPVLINIQTYGHNSTSDYQSNNRNVLIELAQNKQIVEWVTSMVNYHKQKSEEKKVIDLYLQCLYKVLFPEQKSDIKMAQILNDLLDQVGFSKYAFQSQFQQTLVFLKKVIVEIENIMNNEFDQVAEKILIKLQDVAKILNLNQVITHTLVQNTQQVIPHRKESSICSFPNNITVSEIEEPLMSTYPVSIDMNKYHQPTSSFQDYVDPKSLRISMHSTSQIYNLESHRNNSQERLDLMRQSNPVVERRQLINEPKSMEAKIGLFQEKFEQSKLVHDNHQQLHITSQQQYQQQQNLLQSSFNYPQQQIHDKYRSQSEGQKLIKHIEESLESISQYMKFSDSSQSLSNTMQNMNNQLSNQNSFTRSKLSLTQMLNQQSPIKETRDKSRDSQNNTGDRLVQSNGNRILDEQVQRLKHERLMYEDEKRNLQNQLDEAIVINTKLLEKVKRLEGQIRELLHNRSQ</sequence>
<feature type="coiled-coil region" evidence="1">
    <location>
        <begin position="616"/>
        <end position="671"/>
    </location>
</feature>
<evidence type="ECO:0000256" key="1">
    <source>
        <dbReference type="SAM" id="Coils"/>
    </source>
</evidence>
<evidence type="ECO:0000256" key="2">
    <source>
        <dbReference type="SAM" id="MobiDB-lite"/>
    </source>
</evidence>
<feature type="region of interest" description="Disordered" evidence="2">
    <location>
        <begin position="89"/>
        <end position="179"/>
    </location>
</feature>
<dbReference type="Proteomes" id="UP000039865">
    <property type="component" value="Unassembled WGS sequence"/>
</dbReference>
<gene>
    <name evidence="3" type="primary">Contig8601.g9185</name>
    <name evidence="3" type="ORF">STYLEM_5193</name>
</gene>
<protein>
    <submittedName>
        <fullName evidence="3">Uncharacterized protein</fullName>
    </submittedName>
</protein>
<feature type="region of interest" description="Disordered" evidence="2">
    <location>
        <begin position="588"/>
        <end position="615"/>
    </location>
</feature>
<dbReference type="InParanoid" id="A0A078A612"/>
<keyword evidence="1" id="KW-0175">Coiled coil</keyword>
<feature type="compositionally biased region" description="Polar residues" evidence="2">
    <location>
        <begin position="96"/>
        <end position="113"/>
    </location>
</feature>
<feature type="compositionally biased region" description="Basic and acidic residues" evidence="2">
    <location>
        <begin position="163"/>
        <end position="173"/>
    </location>
</feature>
<accession>A0A078A612</accession>
<feature type="region of interest" description="Disordered" evidence="2">
    <location>
        <begin position="1"/>
        <end position="57"/>
    </location>
</feature>
<name>A0A078A612_STYLE</name>
<dbReference type="AlphaFoldDB" id="A0A078A612"/>
<feature type="compositionally biased region" description="Low complexity" evidence="2">
    <location>
        <begin position="121"/>
        <end position="134"/>
    </location>
</feature>